<dbReference type="PANTHER" id="PTHR15071">
    <property type="entry name" value="MANNOSE-6-PHOSPHATE RECEPTOR FAMILY MEMBER"/>
    <property type="match status" value="1"/>
</dbReference>
<organism evidence="3 4">
    <name type="scientific">Anaeramoeba ignava</name>
    <name type="common">Anaerobic marine amoeba</name>
    <dbReference type="NCBI Taxonomy" id="1746090"/>
    <lineage>
        <taxon>Eukaryota</taxon>
        <taxon>Metamonada</taxon>
        <taxon>Anaeramoebidae</taxon>
        <taxon>Anaeramoeba</taxon>
    </lineage>
</organism>
<name>A0A9Q0LE67_ANAIG</name>
<dbReference type="GO" id="GO:0000139">
    <property type="term" value="C:Golgi membrane"/>
    <property type="evidence" value="ECO:0007669"/>
    <property type="project" value="UniProtKB-SubCell"/>
</dbReference>
<feature type="chain" id="PRO_5040387101" evidence="2">
    <location>
        <begin position="21"/>
        <end position="405"/>
    </location>
</feature>
<dbReference type="InterPro" id="IPR009011">
    <property type="entry name" value="Man6P_isomerase_rcpt-bd_dom_sf"/>
</dbReference>
<dbReference type="AlphaFoldDB" id="A0A9Q0LE67"/>
<evidence type="ECO:0000313" key="3">
    <source>
        <dbReference type="EMBL" id="KAJ5071586.1"/>
    </source>
</evidence>
<evidence type="ECO:0000256" key="2">
    <source>
        <dbReference type="SAM" id="SignalP"/>
    </source>
</evidence>
<dbReference type="Proteomes" id="UP001149090">
    <property type="component" value="Unassembled WGS sequence"/>
</dbReference>
<keyword evidence="1" id="KW-0812">Transmembrane</keyword>
<feature type="signal peptide" evidence="2">
    <location>
        <begin position="1"/>
        <end position="20"/>
    </location>
</feature>
<dbReference type="Gene3D" id="2.70.130.10">
    <property type="entry name" value="Mannose-6-phosphate receptor binding domain"/>
    <property type="match status" value="2"/>
</dbReference>
<dbReference type="PANTHER" id="PTHR15071:SF0">
    <property type="entry name" value="MANNOSE 6-PHOSPHATE RECEPTOR-LIKE PROTEIN 1"/>
    <property type="match status" value="1"/>
</dbReference>
<keyword evidence="2" id="KW-0732">Signal</keyword>
<protein>
    <submittedName>
        <fullName evidence="3">Uncharacterized protein</fullName>
    </submittedName>
</protein>
<evidence type="ECO:0000256" key="1">
    <source>
        <dbReference type="SAM" id="Phobius"/>
    </source>
</evidence>
<keyword evidence="4" id="KW-1185">Reference proteome</keyword>
<reference evidence="3" key="1">
    <citation type="submission" date="2022-10" db="EMBL/GenBank/DDBJ databases">
        <title>Novel sulphate-reducing endosymbionts in the free-living metamonad Anaeramoeba.</title>
        <authorList>
            <person name="Jerlstrom-Hultqvist J."/>
            <person name="Cepicka I."/>
            <person name="Gallot-Lavallee L."/>
            <person name="Salas-Leiva D."/>
            <person name="Curtis B.A."/>
            <person name="Zahonova K."/>
            <person name="Pipaliya S."/>
            <person name="Dacks J."/>
            <person name="Roger A.J."/>
        </authorList>
    </citation>
    <scope>NUCLEOTIDE SEQUENCE</scope>
    <source>
        <strain evidence="3">BMAN</strain>
    </source>
</reference>
<accession>A0A9Q0LE67</accession>
<evidence type="ECO:0000313" key="4">
    <source>
        <dbReference type="Proteomes" id="UP001149090"/>
    </source>
</evidence>
<sequence length="405" mass="46087">MNKNFFFFFFLFSFIHLSSAEVCVWQTSTHTYNFTTAQKIGSNYQYYDLDEQIRYFINLCGPLGSISPNQCSCCNTSNNFTGITYNQTDCVNWGSFSNSEIWNHIDPDVVSVGVNLTYEILDGSQNVIRSMQYNMFCNEKETFEIISAFEYLESTPPYIQINVATYLSCLEPTPSPEPSPTPDPTLCKTIFGNEFFDLTKLKSEYYYYNYIQNDTYFLTICQNYDEDPSCPCCIPNTSPGWRLDLFGFCHQLGDLNHSSYMYLTGSTDINDGISLEYQFIDPQNQTSHNLRYDFICDPDSGIGEIVEINEDISATPPITEVTFVSQYGCYFDPFPPTPTPCYTWPPCPTISPCPTETPIPTSSSSGLKGGYVFLSVSLVGAATFIGGWFFHRFKKDKRNQTYKAI</sequence>
<keyword evidence="1" id="KW-1133">Transmembrane helix</keyword>
<proteinExistence type="predicted"/>
<dbReference type="EMBL" id="JAPDFW010000087">
    <property type="protein sequence ID" value="KAJ5071586.1"/>
    <property type="molecule type" value="Genomic_DNA"/>
</dbReference>
<feature type="transmembrane region" description="Helical" evidence="1">
    <location>
        <begin position="370"/>
        <end position="390"/>
    </location>
</feature>
<dbReference type="SUPFAM" id="SSF50911">
    <property type="entry name" value="Mannose 6-phosphate receptor domain"/>
    <property type="match status" value="2"/>
</dbReference>
<comment type="caution">
    <text evidence="3">The sequence shown here is derived from an EMBL/GenBank/DDBJ whole genome shotgun (WGS) entry which is preliminary data.</text>
</comment>
<keyword evidence="1" id="KW-0472">Membrane</keyword>
<gene>
    <name evidence="3" type="ORF">M0811_10218</name>
</gene>